<accession>A0A6M3K7L2</accession>
<evidence type="ECO:0000313" key="1">
    <source>
        <dbReference type="EMBL" id="QJA77767.1"/>
    </source>
</evidence>
<sequence length="63" mass="7397">MVAAFEEKSQIRWTADLTSLPPCCRVATGSETWLDWRLGYGSRVEQKIEVLERRVTELEERNR</sequence>
<protein>
    <submittedName>
        <fullName evidence="1">Uncharacterized protein</fullName>
    </submittedName>
</protein>
<dbReference type="AlphaFoldDB" id="A0A6M3K7L2"/>
<gene>
    <name evidence="1" type="ORF">MM415A01224_0006</name>
</gene>
<reference evidence="1" key="1">
    <citation type="submission" date="2020-03" db="EMBL/GenBank/DDBJ databases">
        <title>The deep terrestrial virosphere.</title>
        <authorList>
            <person name="Holmfeldt K."/>
            <person name="Nilsson E."/>
            <person name="Simone D."/>
            <person name="Lopez-Fernandez M."/>
            <person name="Wu X."/>
            <person name="de Brujin I."/>
            <person name="Lundin D."/>
            <person name="Andersson A."/>
            <person name="Bertilsson S."/>
            <person name="Dopson M."/>
        </authorList>
    </citation>
    <scope>NUCLEOTIDE SEQUENCE</scope>
    <source>
        <strain evidence="1">MM415A01224</strain>
    </source>
</reference>
<name>A0A6M3K7L2_9ZZZZ</name>
<dbReference type="EMBL" id="MT142301">
    <property type="protein sequence ID" value="QJA77767.1"/>
    <property type="molecule type" value="Genomic_DNA"/>
</dbReference>
<organism evidence="1">
    <name type="scientific">viral metagenome</name>
    <dbReference type="NCBI Taxonomy" id="1070528"/>
    <lineage>
        <taxon>unclassified sequences</taxon>
        <taxon>metagenomes</taxon>
        <taxon>organismal metagenomes</taxon>
    </lineage>
</organism>
<proteinExistence type="predicted"/>